<dbReference type="OrthoDB" id="9791543at2"/>
<dbReference type="AlphaFoldDB" id="A0A2N7X1Q6"/>
<sequence>MRPQVWIVAGPNGAGKSTLTGRYLSGRLSVVNPDDIAREGIGVSPIEAGKEAIRRQRRYLAARVSFGWETTFSGNRELAFMREADQAGYKVNLAFVGIRNARGAGLRVSERVAAGGHDVPPVDIARRYHRSLRNLPEALAIAHRSFVFDNSGLHRRLLLSREDGITRHVSRNLTRWIIEALPAAMLHR</sequence>
<reference evidence="1 2" key="1">
    <citation type="submission" date="2018-01" db="EMBL/GenBank/DDBJ databases">
        <title>Whole genome analyses suggest that Burkholderia sensu lato contains two further novel genera in the rhizoxinica-symbiotica group Mycetohabitans gen. nov., and Trinickia gen. nov.: implications for the evolution of diazotrophy and nodulation in the Burkholderiaceae.</title>
        <authorList>
            <person name="Estrada-de los Santos P."/>
            <person name="Palmer M."/>
            <person name="Chavez-Ramirez B."/>
            <person name="Beukes C."/>
            <person name="Steenkamp E.T."/>
            <person name="Hirsch A.M."/>
            <person name="Manyaka P."/>
            <person name="Maluk M."/>
            <person name="Lafos M."/>
            <person name="Crook M."/>
            <person name="Gross E."/>
            <person name="Simon M.F."/>
            <person name="Bueno dos Reis Junior F."/>
            <person name="Poole P.S."/>
            <person name="Venter S.N."/>
            <person name="James E.K."/>
        </authorList>
    </citation>
    <scope>NUCLEOTIDE SEQUENCE [LARGE SCALE GENOMIC DNA]</scope>
    <source>
        <strain evidence="1 2">JPY 581</strain>
    </source>
</reference>
<name>A0A2N7X1Q6_9BURK</name>
<gene>
    <name evidence="1" type="ORF">C0Z20_16680</name>
</gene>
<dbReference type="Gene3D" id="3.40.50.300">
    <property type="entry name" value="P-loop containing nucleotide triphosphate hydrolases"/>
    <property type="match status" value="1"/>
</dbReference>
<organism evidence="1 2">
    <name type="scientific">Trinickia symbiotica</name>
    <dbReference type="NCBI Taxonomy" id="863227"/>
    <lineage>
        <taxon>Bacteria</taxon>
        <taxon>Pseudomonadati</taxon>
        <taxon>Pseudomonadota</taxon>
        <taxon>Betaproteobacteria</taxon>
        <taxon>Burkholderiales</taxon>
        <taxon>Burkholderiaceae</taxon>
        <taxon>Trinickia</taxon>
    </lineage>
</organism>
<keyword evidence="2" id="KW-1185">Reference proteome</keyword>
<proteinExistence type="predicted"/>
<dbReference type="SUPFAM" id="SSF52540">
    <property type="entry name" value="P-loop containing nucleoside triphosphate hydrolases"/>
    <property type="match status" value="2"/>
</dbReference>
<dbReference type="STRING" id="863227.GCA_000373005_00554"/>
<dbReference type="Proteomes" id="UP000235777">
    <property type="component" value="Unassembled WGS sequence"/>
</dbReference>
<evidence type="ECO:0000313" key="2">
    <source>
        <dbReference type="Proteomes" id="UP000235777"/>
    </source>
</evidence>
<comment type="caution">
    <text evidence="1">The sequence shown here is derived from an EMBL/GenBank/DDBJ whole genome shotgun (WGS) entry which is preliminary data.</text>
</comment>
<evidence type="ECO:0000313" key="1">
    <source>
        <dbReference type="EMBL" id="PMS35544.1"/>
    </source>
</evidence>
<dbReference type="EMBL" id="PNYC01000010">
    <property type="protein sequence ID" value="PMS35544.1"/>
    <property type="molecule type" value="Genomic_DNA"/>
</dbReference>
<protein>
    <submittedName>
        <fullName evidence="1">Zeta toxin family protein</fullName>
    </submittedName>
</protein>
<dbReference type="PANTHER" id="PTHR39206:SF1">
    <property type="entry name" value="SLL8004 PROTEIN"/>
    <property type="match status" value="1"/>
</dbReference>
<accession>A0A2N7X1Q6</accession>
<dbReference type="InterPro" id="IPR027417">
    <property type="entry name" value="P-loop_NTPase"/>
</dbReference>
<dbReference type="PANTHER" id="PTHR39206">
    <property type="entry name" value="SLL8004 PROTEIN"/>
    <property type="match status" value="1"/>
</dbReference>